<evidence type="ECO:0000313" key="13">
    <source>
        <dbReference type="Proteomes" id="UP000034820"/>
    </source>
</evidence>
<evidence type="ECO:0000313" key="7">
    <source>
        <dbReference type="EMBL" id="KKH26124.1"/>
    </source>
</evidence>
<evidence type="ECO:0000313" key="14">
    <source>
        <dbReference type="Proteomes" id="UP000034944"/>
    </source>
</evidence>
<dbReference type="EMBL" id="JJPZ01000183">
    <property type="protein sequence ID" value="KKH04707.1"/>
    <property type="molecule type" value="Genomic_DNA"/>
</dbReference>
<evidence type="ECO:0000313" key="1">
    <source>
        <dbReference type="EMBL" id="KKG36317.1"/>
    </source>
</evidence>
<dbReference type="Proteomes" id="UP000034338">
    <property type="component" value="Unassembled WGS sequence"/>
</dbReference>
<dbReference type="PATRIC" id="fig|2209.63.peg.3291"/>
<comment type="caution">
    <text evidence="4">The sequence shown here is derived from an EMBL/GenBank/DDBJ whole genome shotgun (WGS) entry which is preliminary data.</text>
</comment>
<dbReference type="Proteomes" id="UP000034577">
    <property type="component" value="Unassembled WGS sequence"/>
</dbReference>
<dbReference type="RefSeq" id="WP_048040698.1">
    <property type="nucleotide sequence ID" value="NZ_JJPD01000198.1"/>
</dbReference>
<dbReference type="EMBL" id="JJQF01000155">
    <property type="protein sequence ID" value="KKH26124.1"/>
    <property type="molecule type" value="Genomic_DNA"/>
</dbReference>
<dbReference type="EMBL" id="JJPN01000054">
    <property type="protein sequence ID" value="KKG73309.1"/>
    <property type="molecule type" value="Genomic_DNA"/>
</dbReference>
<evidence type="ECO:0000313" key="12">
    <source>
        <dbReference type="Proteomes" id="UP000034577"/>
    </source>
</evidence>
<dbReference type="EMBL" id="JJPQ01000008">
    <property type="protein sequence ID" value="KKG86288.1"/>
    <property type="molecule type" value="Genomic_DNA"/>
</dbReference>
<proteinExistence type="predicted"/>
<evidence type="ECO:0000313" key="5">
    <source>
        <dbReference type="EMBL" id="KKH04707.1"/>
    </source>
</evidence>
<dbReference type="Proteomes" id="UP000034820">
    <property type="component" value="Unassembled WGS sequence"/>
</dbReference>
<evidence type="ECO:0000313" key="10">
    <source>
        <dbReference type="Proteomes" id="UP000034243"/>
    </source>
</evidence>
<dbReference type="Proteomes" id="UP000033889">
    <property type="component" value="Unassembled WGS sequence"/>
</dbReference>
<dbReference type="EMBL" id="JJPY01000048">
    <property type="protein sequence ID" value="KKH09769.1"/>
    <property type="molecule type" value="Genomic_DNA"/>
</dbReference>
<evidence type="ECO:0000313" key="6">
    <source>
        <dbReference type="EMBL" id="KKH09769.1"/>
    </source>
</evidence>
<protein>
    <submittedName>
        <fullName evidence="4">Uncharacterized protein</fullName>
    </submittedName>
</protein>
<sequence>MTEISGEMHQKRCIRRDASEEVHQKRCIRRGASEEVHQKRCIRRDTHRIVFGCVQNLIFLAINKLE</sequence>
<reference evidence="8 9" key="1">
    <citation type="journal article" date="2015" name="ISME J.">
        <title>Genomic and phenotypic differentiation among Methanosarcina mazei populations from Columbia River sediment.</title>
        <authorList>
            <person name="Youngblut N.D."/>
            <person name="Wirth J.S."/>
            <person name="Henriksen J.R."/>
            <person name="Smith M."/>
            <person name="Simon H."/>
            <person name="Metcalf W.W."/>
            <person name="Whitaker R.J."/>
        </authorList>
    </citation>
    <scope>NUCLEOTIDE SEQUENCE [LARGE SCALE GENOMIC DNA]</scope>
    <source>
        <strain evidence="7 11">1.H.A.0.1</strain>
        <strain evidence="1 12">3.F.A.2.12</strain>
        <strain evidence="2 10">3.F.A.2.7</strain>
        <strain evidence="3 9">3.H.A.1A.2</strain>
        <strain evidence="4 8">3.H.A.2.5</strain>
        <strain evidence="6 13">3.H.T.1A.1</strain>
        <strain evidence="5 14">3.H.T.1A.2</strain>
    </source>
</reference>
<organism evidence="4 8">
    <name type="scientific">Methanosarcina mazei</name>
    <name type="common">Methanosarcina frisia</name>
    <dbReference type="NCBI Taxonomy" id="2209"/>
    <lineage>
        <taxon>Archaea</taxon>
        <taxon>Methanobacteriati</taxon>
        <taxon>Methanobacteriota</taxon>
        <taxon>Stenosarchaea group</taxon>
        <taxon>Methanomicrobia</taxon>
        <taxon>Methanosarcinales</taxon>
        <taxon>Methanosarcinaceae</taxon>
        <taxon>Methanosarcina</taxon>
    </lineage>
</organism>
<dbReference type="Proteomes" id="UP000034243">
    <property type="component" value="Unassembled WGS sequence"/>
</dbReference>
<dbReference type="Proteomes" id="UP000034074">
    <property type="component" value="Unassembled WGS sequence"/>
</dbReference>
<dbReference type="EMBL" id="JJPD01000198">
    <property type="protein sequence ID" value="KKG36317.1"/>
    <property type="molecule type" value="Genomic_DNA"/>
</dbReference>
<evidence type="ECO:0000313" key="3">
    <source>
        <dbReference type="EMBL" id="KKG73309.1"/>
    </source>
</evidence>
<dbReference type="Proteomes" id="UP000034944">
    <property type="component" value="Unassembled WGS sequence"/>
</dbReference>
<evidence type="ECO:0000313" key="11">
    <source>
        <dbReference type="Proteomes" id="UP000034338"/>
    </source>
</evidence>
<gene>
    <name evidence="1" type="ORF">DU35_15195</name>
    <name evidence="2" type="ORF">DU36_16150</name>
    <name evidence="7" type="ORF">DU37_08220</name>
    <name evidence="3" type="ORF">DU46_16245</name>
    <name evidence="6" type="ORF">DU51_15425</name>
    <name evidence="4" type="ORF">DU61_08475</name>
    <name evidence="5" type="ORF">DU62_04415</name>
</gene>
<evidence type="ECO:0000313" key="2">
    <source>
        <dbReference type="EMBL" id="KKG51982.1"/>
    </source>
</evidence>
<evidence type="ECO:0000313" key="9">
    <source>
        <dbReference type="Proteomes" id="UP000034074"/>
    </source>
</evidence>
<evidence type="ECO:0000313" key="8">
    <source>
        <dbReference type="Proteomes" id="UP000033889"/>
    </source>
</evidence>
<evidence type="ECO:0000313" key="4">
    <source>
        <dbReference type="EMBL" id="KKG86288.1"/>
    </source>
</evidence>
<dbReference type="EMBL" id="JJPH01000079">
    <property type="protein sequence ID" value="KKG51982.1"/>
    <property type="molecule type" value="Genomic_DNA"/>
</dbReference>
<accession>A0A0F8KE95</accession>
<name>A0A0F8KE95_METMZ</name>
<dbReference type="AlphaFoldDB" id="A0A0F8KE95"/>